<dbReference type="GeneID" id="22915570"/>
<comment type="caution">
    <text evidence="2">The sequence shown here is derived from an EMBL/GenBank/DDBJ whole genome shotgun (WGS) entry which is preliminary data.</text>
</comment>
<keyword evidence="3" id="KW-1185">Reference proteome</keyword>
<protein>
    <submittedName>
        <fullName evidence="2">Uncharacterized protein</fullName>
    </submittedName>
</protein>
<feature type="compositionally biased region" description="Basic and acidic residues" evidence="1">
    <location>
        <begin position="223"/>
        <end position="235"/>
    </location>
</feature>
<sequence length="423" mass="45756">MKSLVANSTSVPVVTCLVSSVGSPEADDLDAFDLGDGFGLSGSLLDLSDEKRWLDPAVLEDYTNMSLADSSVSLGFSRLDVSTGASTSDLSVAGTFIDTEAELNAYDSDVMPSLGPEASVRSLIARTADARVARAHPVRALITDAPTVRRRVRTVQRPQRPMSLDLRDVRHRDFSAFSFVPRVSARRARLPAREGDPVLVRIKALELPKPQKPRLIYIFPRDNTPKDTKTLENKATDATTPDSSANDCIAAGDPAPERLVETDSPLRVRCSDGMRSIGTESLVSELSCSSDGEDLHRELLDWIKTVGLETVRSTSAGFGPGLVCAKGAESEPEGVDLDEVSVLGDVWEAMLHDRKLLMQFEQVQTVADLFKWCQAAGKTPGVLRSQVLLLANFLARSRPAPIKELIEKNAYAAVFANHQPGAA</sequence>
<dbReference type="Proteomes" id="UP000019763">
    <property type="component" value="Unassembled WGS sequence"/>
</dbReference>
<dbReference type="AlphaFoldDB" id="A0A023AYM0"/>
<dbReference type="EMBL" id="AFNH02001198">
    <property type="protein sequence ID" value="EZG43744.1"/>
    <property type="molecule type" value="Genomic_DNA"/>
</dbReference>
<feature type="region of interest" description="Disordered" evidence="1">
    <location>
        <begin position="220"/>
        <end position="247"/>
    </location>
</feature>
<name>A0A023AYM0_GRENI</name>
<evidence type="ECO:0000313" key="3">
    <source>
        <dbReference type="Proteomes" id="UP000019763"/>
    </source>
</evidence>
<feature type="compositionally biased region" description="Polar residues" evidence="1">
    <location>
        <begin position="236"/>
        <end position="246"/>
    </location>
</feature>
<evidence type="ECO:0000313" key="2">
    <source>
        <dbReference type="EMBL" id="EZG43744.1"/>
    </source>
</evidence>
<dbReference type="VEuPathDB" id="CryptoDB:GNI_160710"/>
<proteinExistence type="predicted"/>
<gene>
    <name evidence="2" type="ORF">GNI_160710</name>
</gene>
<organism evidence="2 3">
    <name type="scientific">Gregarina niphandrodes</name>
    <name type="common">Septate eugregarine</name>
    <dbReference type="NCBI Taxonomy" id="110365"/>
    <lineage>
        <taxon>Eukaryota</taxon>
        <taxon>Sar</taxon>
        <taxon>Alveolata</taxon>
        <taxon>Apicomplexa</taxon>
        <taxon>Conoidasida</taxon>
        <taxon>Gregarinasina</taxon>
        <taxon>Eugregarinorida</taxon>
        <taxon>Gregarinidae</taxon>
        <taxon>Gregarina</taxon>
    </lineage>
</organism>
<dbReference type="RefSeq" id="XP_011133031.1">
    <property type="nucleotide sequence ID" value="XM_011134729.1"/>
</dbReference>
<reference evidence="2" key="1">
    <citation type="submission" date="2013-12" db="EMBL/GenBank/DDBJ databases">
        <authorList>
            <person name="Omoto C.K."/>
            <person name="Sibley D."/>
            <person name="Venepally P."/>
            <person name="Hadjithomas M."/>
            <person name="Karamycheva S."/>
            <person name="Brunk B."/>
            <person name="Roos D."/>
            <person name="Caler E."/>
            <person name="Lorenzi H."/>
        </authorList>
    </citation>
    <scope>NUCLEOTIDE SEQUENCE</scope>
</reference>
<accession>A0A023AYM0</accession>
<evidence type="ECO:0000256" key="1">
    <source>
        <dbReference type="SAM" id="MobiDB-lite"/>
    </source>
</evidence>